<accession>A0A7J6MRG7</accession>
<protein>
    <submittedName>
        <fullName evidence="1">Uncharacterized protein</fullName>
    </submittedName>
</protein>
<comment type="caution">
    <text evidence="1">The sequence shown here is derived from an EMBL/GenBank/DDBJ whole genome shotgun (WGS) entry which is preliminary data.</text>
</comment>
<gene>
    <name evidence="1" type="ORF">FOL47_009595</name>
</gene>
<proteinExistence type="predicted"/>
<dbReference type="Proteomes" id="UP000591131">
    <property type="component" value="Unassembled WGS sequence"/>
</dbReference>
<name>A0A7J6MRG7_PERCH</name>
<dbReference type="OrthoDB" id="10314615at2759"/>
<evidence type="ECO:0000313" key="2">
    <source>
        <dbReference type="Proteomes" id="UP000591131"/>
    </source>
</evidence>
<evidence type="ECO:0000313" key="1">
    <source>
        <dbReference type="EMBL" id="KAF4674189.1"/>
    </source>
</evidence>
<dbReference type="EMBL" id="JAAPAO010000068">
    <property type="protein sequence ID" value="KAF4674189.1"/>
    <property type="molecule type" value="Genomic_DNA"/>
</dbReference>
<reference evidence="1 2" key="1">
    <citation type="submission" date="2020-04" db="EMBL/GenBank/DDBJ databases">
        <title>Perkinsus chesapeaki whole genome sequence.</title>
        <authorList>
            <person name="Bogema D.R."/>
        </authorList>
    </citation>
    <scope>NUCLEOTIDE SEQUENCE [LARGE SCALE GENOMIC DNA]</scope>
    <source>
        <strain evidence="1">ATCC PRA-425</strain>
    </source>
</reference>
<dbReference type="AlphaFoldDB" id="A0A7J6MRG7"/>
<organism evidence="1 2">
    <name type="scientific">Perkinsus chesapeaki</name>
    <name type="common">Clam parasite</name>
    <name type="synonym">Perkinsus andrewsi</name>
    <dbReference type="NCBI Taxonomy" id="330153"/>
    <lineage>
        <taxon>Eukaryota</taxon>
        <taxon>Sar</taxon>
        <taxon>Alveolata</taxon>
        <taxon>Perkinsozoa</taxon>
        <taxon>Perkinsea</taxon>
        <taxon>Perkinsida</taxon>
        <taxon>Perkinsidae</taxon>
        <taxon>Perkinsus</taxon>
    </lineage>
</organism>
<sequence length="369" mass="42212">MKSPGHVLALEVSVFMELMQRRGRDGVLSGVFKEFCNVLRRRELALSYVSATLLLTPPPVFIFIMNDELYGVYPTPTGLNIRKPLVQGDEGVVLQPGFEGKGIYYYHTIEYRLFVLCEDNRELIIYDIQATDRPGQVSEVSGMPDPWLCRSRKLDMAANTDFIYILTPLGDLFYIDRQTVHDTVEAYRGWRGCYNPDRCERLVLNPSDPRRVRVLVLGYFGINIVDLRLVDKGGKRCFEELSEVPWPGAGQSYKLMTVVPLEYGILGMVYRTASRYSNRRSCELQLVDSSSRRIGFATKVAEDHREVSDMEVICGFGDVVYVLRRDTSFRVQRRFIEAGDDESVSSIDTSVSEMLPLEDPMRLTVYHTY</sequence>
<keyword evidence="2" id="KW-1185">Reference proteome</keyword>